<reference evidence="19 20" key="1">
    <citation type="journal article" date="2024" name="Commun. Biol.">
        <title>Comparative genomic analysis of thermophilic fungi reveals convergent evolutionary adaptations and gene losses.</title>
        <authorList>
            <person name="Steindorff A.S."/>
            <person name="Aguilar-Pontes M.V."/>
            <person name="Robinson A.J."/>
            <person name="Andreopoulos B."/>
            <person name="LaButti K."/>
            <person name="Kuo A."/>
            <person name="Mondo S."/>
            <person name="Riley R."/>
            <person name="Otillar R."/>
            <person name="Haridas S."/>
            <person name="Lipzen A."/>
            <person name="Grimwood J."/>
            <person name="Schmutz J."/>
            <person name="Clum A."/>
            <person name="Reid I.D."/>
            <person name="Moisan M.C."/>
            <person name="Butler G."/>
            <person name="Nguyen T.T.M."/>
            <person name="Dewar K."/>
            <person name="Conant G."/>
            <person name="Drula E."/>
            <person name="Henrissat B."/>
            <person name="Hansel C."/>
            <person name="Singer S."/>
            <person name="Hutchinson M.I."/>
            <person name="de Vries R.P."/>
            <person name="Natvig D.O."/>
            <person name="Powell A.J."/>
            <person name="Tsang A."/>
            <person name="Grigoriev I.V."/>
        </authorList>
    </citation>
    <scope>NUCLEOTIDE SEQUENCE [LARGE SCALE GENOMIC DNA]</scope>
    <source>
        <strain evidence="19 20">CBS 620.91</strain>
    </source>
</reference>
<feature type="binding site" description="axial binding residue" evidence="15">
    <location>
        <position position="43"/>
    </location>
    <ligand>
        <name>heme</name>
        <dbReference type="ChEBI" id="CHEBI:30413"/>
    </ligand>
    <ligandPart>
        <name>Fe</name>
        <dbReference type="ChEBI" id="CHEBI:18248"/>
    </ligandPart>
</feature>
<evidence type="ECO:0000256" key="5">
    <source>
        <dbReference type="ARBA" id="ARBA00022525"/>
    </source>
</evidence>
<name>A0ABR3VLJ8_HUMIN</name>
<keyword evidence="6 15" id="KW-0349">Heme</keyword>
<sequence length="154" mass="14500">MKASILLLAAAGIAMAQNFEGQPACATDCLNSAISAAGCAPDDIGCQCGPTQSAIALSAAPCLLSACGGSELVQAQSAGEAQCKEYSATRAATDATTTPAATDAATTTTSGETEDPEATAATTSSSTGAAAVVTPAMVGAGAAVLGLLGAAGAL</sequence>
<keyword evidence="20" id="KW-1185">Reference proteome</keyword>
<evidence type="ECO:0000256" key="1">
    <source>
        <dbReference type="ARBA" id="ARBA00004609"/>
    </source>
</evidence>
<comment type="subcellular location">
    <subcellularLocation>
        <location evidence="1">Cell membrane</location>
        <topology evidence="1">Lipid-anchor</topology>
        <topology evidence="1">GPI-anchor</topology>
    </subcellularLocation>
    <subcellularLocation>
        <location evidence="2">Secreted</location>
    </subcellularLocation>
</comment>
<keyword evidence="10 15" id="KW-0408">Iron</keyword>
<evidence type="ECO:0000256" key="6">
    <source>
        <dbReference type="ARBA" id="ARBA00022617"/>
    </source>
</evidence>
<evidence type="ECO:0000256" key="10">
    <source>
        <dbReference type="ARBA" id="ARBA00023004"/>
    </source>
</evidence>
<keyword evidence="9 17" id="KW-0732">Signal</keyword>
<dbReference type="InterPro" id="IPR051735">
    <property type="entry name" value="CFEM_domain"/>
</dbReference>
<feature type="compositionally biased region" description="Low complexity" evidence="16">
    <location>
        <begin position="94"/>
        <end position="111"/>
    </location>
</feature>
<evidence type="ECO:0000313" key="19">
    <source>
        <dbReference type="EMBL" id="KAL1842769.1"/>
    </source>
</evidence>
<dbReference type="PANTHER" id="PTHR37928">
    <property type="entry name" value="CFEM DOMAIN PROTEIN (AFU_ORTHOLOGUE AFUA_6G14090)"/>
    <property type="match status" value="1"/>
</dbReference>
<evidence type="ECO:0000256" key="8">
    <source>
        <dbReference type="ARBA" id="ARBA00022723"/>
    </source>
</evidence>
<keyword evidence="8 15" id="KW-0479">Metal-binding</keyword>
<protein>
    <recommendedName>
        <fullName evidence="18">CFEM domain-containing protein</fullName>
    </recommendedName>
</protein>
<organism evidence="19 20">
    <name type="scientific">Humicola insolens</name>
    <name type="common">Soft-rot fungus</name>
    <dbReference type="NCBI Taxonomy" id="85995"/>
    <lineage>
        <taxon>Eukaryota</taxon>
        <taxon>Fungi</taxon>
        <taxon>Dikarya</taxon>
        <taxon>Ascomycota</taxon>
        <taxon>Pezizomycotina</taxon>
        <taxon>Sordariomycetes</taxon>
        <taxon>Sordariomycetidae</taxon>
        <taxon>Sordariales</taxon>
        <taxon>Chaetomiaceae</taxon>
        <taxon>Mycothermus</taxon>
    </lineage>
</organism>
<gene>
    <name evidence="19" type="ORF">VTJ49DRAFT_4254</name>
</gene>
<feature type="region of interest" description="Disordered" evidence="16">
    <location>
        <begin position="94"/>
        <end position="126"/>
    </location>
</feature>
<feature type="domain" description="CFEM" evidence="18">
    <location>
        <begin position="1"/>
        <end position="110"/>
    </location>
</feature>
<evidence type="ECO:0000256" key="16">
    <source>
        <dbReference type="SAM" id="MobiDB-lite"/>
    </source>
</evidence>
<dbReference type="PROSITE" id="PS52012">
    <property type="entry name" value="CFEM"/>
    <property type="match status" value="1"/>
</dbReference>
<evidence type="ECO:0000256" key="11">
    <source>
        <dbReference type="ARBA" id="ARBA00023136"/>
    </source>
</evidence>
<evidence type="ECO:0000313" key="20">
    <source>
        <dbReference type="Proteomes" id="UP001583172"/>
    </source>
</evidence>
<evidence type="ECO:0000256" key="14">
    <source>
        <dbReference type="ARBA" id="ARBA00023288"/>
    </source>
</evidence>
<evidence type="ECO:0000259" key="18">
    <source>
        <dbReference type="PROSITE" id="PS52012"/>
    </source>
</evidence>
<keyword evidence="4" id="KW-1003">Cell membrane</keyword>
<keyword evidence="12 15" id="KW-1015">Disulfide bond</keyword>
<feature type="disulfide bond" evidence="15">
    <location>
        <begin position="39"/>
        <end position="46"/>
    </location>
</feature>
<dbReference type="Proteomes" id="UP001583172">
    <property type="component" value="Unassembled WGS sequence"/>
</dbReference>
<evidence type="ECO:0000256" key="17">
    <source>
        <dbReference type="SAM" id="SignalP"/>
    </source>
</evidence>
<comment type="caution">
    <text evidence="19">The sequence shown here is derived from an EMBL/GenBank/DDBJ whole genome shotgun (WGS) entry which is preliminary data.</text>
</comment>
<evidence type="ECO:0000256" key="3">
    <source>
        <dbReference type="ARBA" id="ARBA00010031"/>
    </source>
</evidence>
<dbReference type="EMBL" id="JAZGSY010000033">
    <property type="protein sequence ID" value="KAL1842769.1"/>
    <property type="molecule type" value="Genomic_DNA"/>
</dbReference>
<evidence type="ECO:0000256" key="15">
    <source>
        <dbReference type="PROSITE-ProRule" id="PRU01356"/>
    </source>
</evidence>
<dbReference type="InterPro" id="IPR008427">
    <property type="entry name" value="Extracellular_membr_CFEM_dom"/>
</dbReference>
<keyword evidence="11" id="KW-0472">Membrane</keyword>
<comment type="caution">
    <text evidence="15">Lacks conserved residue(s) required for the propagation of feature annotation.</text>
</comment>
<feature type="signal peptide" evidence="17">
    <location>
        <begin position="1"/>
        <end position="16"/>
    </location>
</feature>
<evidence type="ECO:0000256" key="12">
    <source>
        <dbReference type="ARBA" id="ARBA00023157"/>
    </source>
</evidence>
<evidence type="ECO:0000256" key="7">
    <source>
        <dbReference type="ARBA" id="ARBA00022622"/>
    </source>
</evidence>
<keyword evidence="7" id="KW-0336">GPI-anchor</keyword>
<evidence type="ECO:0000256" key="13">
    <source>
        <dbReference type="ARBA" id="ARBA00023180"/>
    </source>
</evidence>
<keyword evidence="14" id="KW-0449">Lipoprotein</keyword>
<evidence type="ECO:0000256" key="9">
    <source>
        <dbReference type="ARBA" id="ARBA00022729"/>
    </source>
</evidence>
<dbReference type="Pfam" id="PF05730">
    <property type="entry name" value="CFEM"/>
    <property type="match status" value="1"/>
</dbReference>
<dbReference type="PANTHER" id="PTHR37928:SF2">
    <property type="entry name" value="GPI ANCHORED CFEM DOMAIN PROTEIN (AFU_ORTHOLOGUE AFUA_6G10580)"/>
    <property type="match status" value="1"/>
</dbReference>
<keyword evidence="5" id="KW-0964">Secreted</keyword>
<evidence type="ECO:0000256" key="4">
    <source>
        <dbReference type="ARBA" id="ARBA00022475"/>
    </source>
</evidence>
<keyword evidence="13" id="KW-0325">Glycoprotein</keyword>
<accession>A0ABR3VLJ8</accession>
<evidence type="ECO:0000256" key="2">
    <source>
        <dbReference type="ARBA" id="ARBA00004613"/>
    </source>
</evidence>
<proteinExistence type="inferred from homology"/>
<comment type="similarity">
    <text evidence="3">Belongs to the RBT5 family.</text>
</comment>
<feature type="chain" id="PRO_5046893406" description="CFEM domain-containing protein" evidence="17">
    <location>
        <begin position="17"/>
        <end position="154"/>
    </location>
</feature>